<accession>A0AAV4XD72</accession>
<name>A0AAV4XD72_CAEEX</name>
<evidence type="ECO:0000313" key="3">
    <source>
        <dbReference type="Proteomes" id="UP001054945"/>
    </source>
</evidence>
<dbReference type="Proteomes" id="UP001054945">
    <property type="component" value="Unassembled WGS sequence"/>
</dbReference>
<comment type="caution">
    <text evidence="2">The sequence shown here is derived from an EMBL/GenBank/DDBJ whole genome shotgun (WGS) entry which is preliminary data.</text>
</comment>
<dbReference type="EMBL" id="BPLR01000220">
    <property type="protein sequence ID" value="GIY93012.1"/>
    <property type="molecule type" value="Genomic_DNA"/>
</dbReference>
<proteinExistence type="predicted"/>
<feature type="region of interest" description="Disordered" evidence="1">
    <location>
        <begin position="1"/>
        <end position="25"/>
    </location>
</feature>
<keyword evidence="3" id="KW-1185">Reference proteome</keyword>
<feature type="compositionally biased region" description="Basic and acidic residues" evidence="1">
    <location>
        <begin position="1"/>
        <end position="23"/>
    </location>
</feature>
<sequence>MISSRRHMEVNDSQKRVNNDPDPPRITLFLAKNSAFRDRLGTELKSHSLNDSPGTMEDRTHLLESFSISFETLKGRESNC</sequence>
<protein>
    <submittedName>
        <fullName evidence="2">Uncharacterized protein</fullName>
    </submittedName>
</protein>
<reference evidence="2 3" key="1">
    <citation type="submission" date="2021-06" db="EMBL/GenBank/DDBJ databases">
        <title>Caerostris extrusa draft genome.</title>
        <authorList>
            <person name="Kono N."/>
            <person name="Arakawa K."/>
        </authorList>
    </citation>
    <scope>NUCLEOTIDE SEQUENCE [LARGE SCALE GENOMIC DNA]</scope>
</reference>
<gene>
    <name evidence="2" type="ORF">CEXT_174741</name>
</gene>
<evidence type="ECO:0000256" key="1">
    <source>
        <dbReference type="SAM" id="MobiDB-lite"/>
    </source>
</evidence>
<evidence type="ECO:0000313" key="2">
    <source>
        <dbReference type="EMBL" id="GIY93012.1"/>
    </source>
</evidence>
<organism evidence="2 3">
    <name type="scientific">Caerostris extrusa</name>
    <name type="common">Bark spider</name>
    <name type="synonym">Caerostris bankana</name>
    <dbReference type="NCBI Taxonomy" id="172846"/>
    <lineage>
        <taxon>Eukaryota</taxon>
        <taxon>Metazoa</taxon>
        <taxon>Ecdysozoa</taxon>
        <taxon>Arthropoda</taxon>
        <taxon>Chelicerata</taxon>
        <taxon>Arachnida</taxon>
        <taxon>Araneae</taxon>
        <taxon>Araneomorphae</taxon>
        <taxon>Entelegynae</taxon>
        <taxon>Araneoidea</taxon>
        <taxon>Araneidae</taxon>
        <taxon>Caerostris</taxon>
    </lineage>
</organism>
<dbReference type="AlphaFoldDB" id="A0AAV4XD72"/>